<proteinExistence type="predicted"/>
<dbReference type="SUPFAM" id="SSF53474">
    <property type="entry name" value="alpha/beta-Hydrolases"/>
    <property type="match status" value="1"/>
</dbReference>
<dbReference type="InterPro" id="IPR050228">
    <property type="entry name" value="Carboxylesterase_BioH"/>
</dbReference>
<gene>
    <name evidence="2" type="ORF">nbrc107697_33950</name>
</gene>
<organism evidence="2 3">
    <name type="scientific">Gordonia crocea</name>
    <dbReference type="NCBI Taxonomy" id="589162"/>
    <lineage>
        <taxon>Bacteria</taxon>
        <taxon>Bacillati</taxon>
        <taxon>Actinomycetota</taxon>
        <taxon>Actinomycetes</taxon>
        <taxon>Mycobacteriales</taxon>
        <taxon>Gordoniaceae</taxon>
        <taxon>Gordonia</taxon>
    </lineage>
</organism>
<dbReference type="InterPro" id="IPR029058">
    <property type="entry name" value="AB_hydrolase_fold"/>
</dbReference>
<protein>
    <recommendedName>
        <fullName evidence="1">AB hydrolase-1 domain-containing protein</fullName>
    </recommendedName>
</protein>
<comment type="caution">
    <text evidence="2">The sequence shown here is derived from an EMBL/GenBank/DDBJ whole genome shotgun (WGS) entry which is preliminary data.</text>
</comment>
<dbReference type="PANTHER" id="PTHR43194:SF2">
    <property type="entry name" value="PEROXISOMAL MEMBRANE PROTEIN LPX1"/>
    <property type="match status" value="1"/>
</dbReference>
<keyword evidence="3" id="KW-1185">Reference proteome</keyword>
<name>A0A7I9V2B8_9ACTN</name>
<dbReference type="Proteomes" id="UP000444980">
    <property type="component" value="Unassembled WGS sequence"/>
</dbReference>
<dbReference type="AlphaFoldDB" id="A0A7I9V2B8"/>
<sequence length="241" mass="26013">MELAVRTSGPPTAVPVLLVHGMGGDHTTWRAVARALRTAGRRVAAVDLRGHGRSGRAASYRLDDFRDDLRFVVDDLGSGRVDVIAHSLGAQAAVRWAMAEPDRVGRMVLEELPPMPRDDADLAEDIEPTASAVDRVRGLLALAADPRPFLRFDRRIPAEVGAEFKQAEPSWWDGLAGLAAPTLVISGGDRSFLPPHHLQTVAETLPDGGFTTISAGHSVHRDRPREFLDAVLAHLDVDLPG</sequence>
<dbReference type="GO" id="GO:0003824">
    <property type="term" value="F:catalytic activity"/>
    <property type="evidence" value="ECO:0007669"/>
    <property type="project" value="UniProtKB-ARBA"/>
</dbReference>
<dbReference type="PANTHER" id="PTHR43194">
    <property type="entry name" value="HYDROLASE ALPHA/BETA FOLD FAMILY"/>
    <property type="match status" value="1"/>
</dbReference>
<evidence type="ECO:0000313" key="3">
    <source>
        <dbReference type="Proteomes" id="UP000444980"/>
    </source>
</evidence>
<accession>A0A7I9V2B8</accession>
<reference evidence="3" key="1">
    <citation type="submission" date="2019-06" db="EMBL/GenBank/DDBJ databases">
        <title>Gordonia isolated from sludge of a wastewater treatment plant.</title>
        <authorList>
            <person name="Tamura T."/>
            <person name="Aoyama K."/>
            <person name="Kang Y."/>
            <person name="Saito S."/>
            <person name="Akiyama N."/>
            <person name="Yazawa K."/>
            <person name="Gonoi T."/>
            <person name="Mikami Y."/>
        </authorList>
    </citation>
    <scope>NUCLEOTIDE SEQUENCE [LARGE SCALE GENOMIC DNA]</scope>
    <source>
        <strain evidence="3">NBRC 107697</strain>
    </source>
</reference>
<dbReference type="InterPro" id="IPR000073">
    <property type="entry name" value="AB_hydrolase_1"/>
</dbReference>
<dbReference type="Gene3D" id="3.40.50.1820">
    <property type="entry name" value="alpha/beta hydrolase"/>
    <property type="match status" value="1"/>
</dbReference>
<evidence type="ECO:0000259" key="1">
    <source>
        <dbReference type="Pfam" id="PF00561"/>
    </source>
</evidence>
<feature type="domain" description="AB hydrolase-1" evidence="1">
    <location>
        <begin position="15"/>
        <end position="121"/>
    </location>
</feature>
<dbReference type="EMBL" id="BJOU01000019">
    <property type="protein sequence ID" value="GED99356.1"/>
    <property type="molecule type" value="Genomic_DNA"/>
</dbReference>
<dbReference type="PRINTS" id="PR00111">
    <property type="entry name" value="ABHYDROLASE"/>
</dbReference>
<evidence type="ECO:0000313" key="2">
    <source>
        <dbReference type="EMBL" id="GED99356.1"/>
    </source>
</evidence>
<dbReference type="Pfam" id="PF00561">
    <property type="entry name" value="Abhydrolase_1"/>
    <property type="match status" value="1"/>
</dbReference>